<feature type="region of interest" description="Disordered" evidence="1">
    <location>
        <begin position="583"/>
        <end position="620"/>
    </location>
</feature>
<dbReference type="AlphaFoldDB" id="A0A8E2EQS3"/>
<sequence length="849" mass="95114">MQPHGETAHNASRLNNVGASGETFYSTSHSTFQHALDNIAIQPGDDIFRQSTRHLSPQVFQSPRFQHEPSFKQPGCEDSPQGGVSLTTPFQSPLAVIPNAHHIEQPGYIRHPLQPHSSYGREAPQQSPTSRPRQPGASARRLNHALALVDSPARRGRRAQINQIFQNPEQLYHVENQSPASNTVSHSGLSQRARTIFTFPREDTRSGHALVHPHEGITRNYTTPATIHSTASPFNYQAIAYRHHAGRAHNTNIRYSNEQVASRPELSTTSPLRNSWHIQDIPTPHTPNYSNQSNPLISITPTFSAFETPGGYDEIAIPRTNPRLHDFAQITPDYHRSLPTSSSWSGDSEYLTTNPALSPCLHLRPRPRSWFARSESTQPRVNEWLSKISPPRQSPVRPPSPDPALGSVPMTYRNPSLLSSGGTSNTSGSSQSWTCRRGKRIETKHRLRGRSNSPVDDNPKVDPVDVDLVRQGLSIHGFCWWYIIGGKCNHDDKICKLMHQIPGQDILSEHVLKHLRSKPRTALCDTKRELYRETNPRTLPSWRTGSSNLETPKEGTGDPPYSQAHSKFRHLKQDTRMWRAQPTPTLNQNSYPHTGSSADEPLFQSSSHIHKPSSFEKDTSQVAVTTNSVFGNYSYDESKESLGSSASEMKSRWLGTKHEKFWVAHERWKKRPEDPPSSPTPQRTYSRPLAWDVPSWRAGKSREEGTPVPLSGRDIDPLEEPHLSNRRRDSPTPANPRTSLSTTLVKTIHPKQRRVDGSPHPHRRDQHSSAGVNLEEEVVSGPTTPSEPRHRQHDTEDVAYMAFDEQDGGVALSPLTSNVTIERGKGRLRAGGRFLPTLDGGVELKPYYP</sequence>
<feature type="compositionally biased region" description="Basic residues" evidence="1">
    <location>
        <begin position="436"/>
        <end position="449"/>
    </location>
</feature>
<feature type="compositionally biased region" description="Polar residues" evidence="1">
    <location>
        <begin position="536"/>
        <end position="550"/>
    </location>
</feature>
<name>A0A8E2EQS3_9PEZI</name>
<feature type="region of interest" description="Disordered" evidence="1">
    <location>
        <begin position="109"/>
        <end position="139"/>
    </location>
</feature>
<feature type="compositionally biased region" description="Basic and acidic residues" evidence="1">
    <location>
        <begin position="713"/>
        <end position="730"/>
    </location>
</feature>
<keyword evidence="3" id="KW-1185">Reference proteome</keyword>
<feature type="region of interest" description="Disordered" evidence="1">
    <location>
        <begin position="696"/>
        <end position="792"/>
    </location>
</feature>
<dbReference type="Proteomes" id="UP000250140">
    <property type="component" value="Unassembled WGS sequence"/>
</dbReference>
<gene>
    <name evidence="2" type="ORF">AOQ84DRAFT_442918</name>
</gene>
<reference evidence="2 3" key="1">
    <citation type="journal article" date="2016" name="Nat. Commun.">
        <title>Ectomycorrhizal ecology is imprinted in the genome of the dominant symbiotic fungus Cenococcum geophilum.</title>
        <authorList>
            <consortium name="DOE Joint Genome Institute"/>
            <person name="Peter M."/>
            <person name="Kohler A."/>
            <person name="Ohm R.A."/>
            <person name="Kuo A."/>
            <person name="Krutzmann J."/>
            <person name="Morin E."/>
            <person name="Arend M."/>
            <person name="Barry K.W."/>
            <person name="Binder M."/>
            <person name="Choi C."/>
            <person name="Clum A."/>
            <person name="Copeland A."/>
            <person name="Grisel N."/>
            <person name="Haridas S."/>
            <person name="Kipfer T."/>
            <person name="LaButti K."/>
            <person name="Lindquist E."/>
            <person name="Lipzen A."/>
            <person name="Maire R."/>
            <person name="Meier B."/>
            <person name="Mihaltcheva S."/>
            <person name="Molinier V."/>
            <person name="Murat C."/>
            <person name="Poggeler S."/>
            <person name="Quandt C.A."/>
            <person name="Sperisen C."/>
            <person name="Tritt A."/>
            <person name="Tisserant E."/>
            <person name="Crous P.W."/>
            <person name="Henrissat B."/>
            <person name="Nehls U."/>
            <person name="Egli S."/>
            <person name="Spatafora J.W."/>
            <person name="Grigoriev I.V."/>
            <person name="Martin F.M."/>
        </authorList>
    </citation>
    <scope>NUCLEOTIDE SEQUENCE [LARGE SCALE GENOMIC DNA]</scope>
    <source>
        <strain evidence="2 3">CBS 207.34</strain>
    </source>
</reference>
<dbReference type="EMBL" id="KV750795">
    <property type="protein sequence ID" value="OCL03166.1"/>
    <property type="molecule type" value="Genomic_DNA"/>
</dbReference>
<organism evidence="2 3">
    <name type="scientific">Glonium stellatum</name>
    <dbReference type="NCBI Taxonomy" id="574774"/>
    <lineage>
        <taxon>Eukaryota</taxon>
        <taxon>Fungi</taxon>
        <taxon>Dikarya</taxon>
        <taxon>Ascomycota</taxon>
        <taxon>Pezizomycotina</taxon>
        <taxon>Dothideomycetes</taxon>
        <taxon>Pleosporomycetidae</taxon>
        <taxon>Gloniales</taxon>
        <taxon>Gloniaceae</taxon>
        <taxon>Glonium</taxon>
    </lineage>
</organism>
<evidence type="ECO:0000313" key="3">
    <source>
        <dbReference type="Proteomes" id="UP000250140"/>
    </source>
</evidence>
<feature type="compositionally biased region" description="Low complexity" evidence="1">
    <location>
        <begin position="416"/>
        <end position="432"/>
    </location>
</feature>
<evidence type="ECO:0000313" key="2">
    <source>
        <dbReference type="EMBL" id="OCL03166.1"/>
    </source>
</evidence>
<feature type="region of interest" description="Disordered" evidence="1">
    <location>
        <begin position="385"/>
        <end position="459"/>
    </location>
</feature>
<feature type="compositionally biased region" description="Polar residues" evidence="1">
    <location>
        <begin position="735"/>
        <end position="745"/>
    </location>
</feature>
<evidence type="ECO:0000256" key="1">
    <source>
        <dbReference type="SAM" id="MobiDB-lite"/>
    </source>
</evidence>
<feature type="compositionally biased region" description="Polar residues" evidence="1">
    <location>
        <begin position="583"/>
        <end position="607"/>
    </location>
</feature>
<accession>A0A8E2EQS3</accession>
<feature type="compositionally biased region" description="Pro residues" evidence="1">
    <location>
        <begin position="392"/>
        <end position="402"/>
    </location>
</feature>
<dbReference type="OrthoDB" id="10628176at2759"/>
<proteinExistence type="predicted"/>
<feature type="region of interest" description="Disordered" evidence="1">
    <location>
        <begin position="534"/>
        <end position="564"/>
    </location>
</feature>
<protein>
    <submittedName>
        <fullName evidence="2">Uncharacterized protein</fullName>
    </submittedName>
</protein>
<feature type="compositionally biased region" description="Low complexity" evidence="1">
    <location>
        <begin position="124"/>
        <end position="135"/>
    </location>
</feature>